<keyword evidence="2" id="KW-1185">Reference proteome</keyword>
<gene>
    <name evidence="1" type="ORF">GCM10008956_26370</name>
</gene>
<evidence type="ECO:0000313" key="1">
    <source>
        <dbReference type="EMBL" id="GGM48942.1"/>
    </source>
</evidence>
<name>A0A8H9GQK9_9DEIO</name>
<dbReference type="EMBL" id="BMQG01000009">
    <property type="protein sequence ID" value="GGM48942.1"/>
    <property type="molecule type" value="Genomic_DNA"/>
</dbReference>
<protein>
    <submittedName>
        <fullName evidence="1">Uncharacterized protein</fullName>
    </submittedName>
</protein>
<evidence type="ECO:0000313" key="2">
    <source>
        <dbReference type="Proteomes" id="UP000600547"/>
    </source>
</evidence>
<accession>A0A8H9GQK9</accession>
<dbReference type="AlphaFoldDB" id="A0A8H9GQK9"/>
<comment type="caution">
    <text evidence="1">The sequence shown here is derived from an EMBL/GenBank/DDBJ whole genome shotgun (WGS) entry which is preliminary data.</text>
</comment>
<reference evidence="2" key="1">
    <citation type="journal article" date="2019" name="Int. J. Syst. Evol. Microbiol.">
        <title>The Global Catalogue of Microorganisms (GCM) 10K type strain sequencing project: providing services to taxonomists for standard genome sequencing and annotation.</title>
        <authorList>
            <consortium name="The Broad Institute Genomics Platform"/>
            <consortium name="The Broad Institute Genome Sequencing Center for Infectious Disease"/>
            <person name="Wu L."/>
            <person name="Ma J."/>
        </authorList>
    </citation>
    <scope>NUCLEOTIDE SEQUENCE [LARGE SCALE GENOMIC DNA]</scope>
    <source>
        <strain evidence="2">JCM 31047</strain>
    </source>
</reference>
<sequence>MPASIGEAAHPAPVACGRLSRMTALQPHPLDLLREEARHADPRAVQRDLNARPLPTLAAGDWTAAAEETLRDCTGMERKIQMEMRIGLEGHLDGLPLRRTAPLADMTLPELLTEHAEGRRMLLRVLDRLLTVGETHDIRAWTMGEEVPPAVYILALRGRLARLDGFIAEERVGN</sequence>
<proteinExistence type="predicted"/>
<dbReference type="Proteomes" id="UP000600547">
    <property type="component" value="Unassembled WGS sequence"/>
</dbReference>
<organism evidence="1 2">
    <name type="scientific">Deinococcus arenae</name>
    <dbReference type="NCBI Taxonomy" id="1452751"/>
    <lineage>
        <taxon>Bacteria</taxon>
        <taxon>Thermotogati</taxon>
        <taxon>Deinococcota</taxon>
        <taxon>Deinococci</taxon>
        <taxon>Deinococcales</taxon>
        <taxon>Deinococcaceae</taxon>
        <taxon>Deinococcus</taxon>
    </lineage>
</organism>